<dbReference type="AlphaFoldDB" id="T2K0N3"/>
<organism evidence="1 2">
    <name type="scientific">Crocosphaera watsonii WH 0402</name>
    <dbReference type="NCBI Taxonomy" id="1284629"/>
    <lineage>
        <taxon>Bacteria</taxon>
        <taxon>Bacillati</taxon>
        <taxon>Cyanobacteriota</taxon>
        <taxon>Cyanophyceae</taxon>
        <taxon>Oscillatoriophycideae</taxon>
        <taxon>Chroococcales</taxon>
        <taxon>Aphanothecaceae</taxon>
        <taxon>Crocosphaera</taxon>
    </lineage>
</organism>
<reference evidence="1 2" key="2">
    <citation type="submission" date="2013-09" db="EMBL/GenBank/DDBJ databases">
        <title>Whole genome comparison of six Crocosphaera watsonii strains with differing phenotypes.</title>
        <authorList>
            <person name="Bench S.R."/>
            <person name="Heller P."/>
            <person name="Frank I."/>
            <person name="Arciniega M."/>
            <person name="Shilova I.N."/>
            <person name="Zehr J.P."/>
        </authorList>
    </citation>
    <scope>NUCLEOTIDE SEQUENCE [LARGE SCALE GENOMIC DNA]</scope>
    <source>
        <strain evidence="1 2">WH 0402</strain>
    </source>
</reference>
<name>T2K0N3_CROWT</name>
<sequence length="84" mass="9558">MVIISYFATCIYEDQYPEVEGNILFSQTPKKGDVVVLPSSLMGVSPKPIFGIVHFCTQDLTMNVYIPDEQQELKKQVTEKQVLF</sequence>
<dbReference type="Proteomes" id="UP000018130">
    <property type="component" value="Unassembled WGS sequence"/>
</dbReference>
<dbReference type="EMBL" id="CAQN01001341">
    <property type="protein sequence ID" value="CCQ71059.1"/>
    <property type="molecule type" value="Genomic_DNA"/>
</dbReference>
<protein>
    <submittedName>
        <fullName evidence="1">Uncharacterized protein</fullName>
    </submittedName>
</protein>
<evidence type="ECO:0000313" key="2">
    <source>
        <dbReference type="Proteomes" id="UP000018130"/>
    </source>
</evidence>
<accession>T2K0N3</accession>
<evidence type="ECO:0000313" key="1">
    <source>
        <dbReference type="EMBL" id="CCQ71059.1"/>
    </source>
</evidence>
<proteinExistence type="predicted"/>
<dbReference type="RefSeq" id="WP_048327741.1">
    <property type="nucleotide sequence ID" value="NZ_CAQN01001341.1"/>
</dbReference>
<gene>
    <name evidence="1" type="ORF">CWATWH0402_1654</name>
</gene>
<comment type="caution">
    <text evidence="1">The sequence shown here is derived from an EMBL/GenBank/DDBJ whole genome shotgun (WGS) entry which is preliminary data.</text>
</comment>
<reference evidence="1 2" key="1">
    <citation type="submission" date="2013-01" db="EMBL/GenBank/DDBJ databases">
        <authorList>
            <person name="Bench S."/>
        </authorList>
    </citation>
    <scope>NUCLEOTIDE SEQUENCE [LARGE SCALE GENOMIC DNA]</scope>
    <source>
        <strain evidence="1 2">WH 0402</strain>
    </source>
</reference>